<evidence type="ECO:0000256" key="1">
    <source>
        <dbReference type="ARBA" id="ARBA00004141"/>
    </source>
</evidence>
<evidence type="ECO:0000256" key="2">
    <source>
        <dbReference type="ARBA" id="ARBA00022692"/>
    </source>
</evidence>
<feature type="transmembrane region" description="Helical" evidence="5">
    <location>
        <begin position="56"/>
        <end position="78"/>
    </location>
</feature>
<evidence type="ECO:0000256" key="4">
    <source>
        <dbReference type="ARBA" id="ARBA00023136"/>
    </source>
</evidence>
<dbReference type="KEGG" id="hazt:108667238"/>
<dbReference type="OrthoDB" id="417037at2759"/>
<dbReference type="InterPro" id="IPR050186">
    <property type="entry name" value="TPT_transporter"/>
</dbReference>
<evidence type="ECO:0000313" key="6">
    <source>
        <dbReference type="Proteomes" id="UP000694843"/>
    </source>
</evidence>
<dbReference type="PANTHER" id="PTHR11132">
    <property type="entry name" value="SOLUTE CARRIER FAMILY 35"/>
    <property type="match status" value="1"/>
</dbReference>
<evidence type="ECO:0000256" key="3">
    <source>
        <dbReference type="ARBA" id="ARBA00022989"/>
    </source>
</evidence>
<proteinExistence type="predicted"/>
<name>A0A979FXK3_HYAAZ</name>
<evidence type="ECO:0000313" key="7">
    <source>
        <dbReference type="RefSeq" id="XP_047740874.1"/>
    </source>
</evidence>
<reference evidence="7" key="1">
    <citation type="submission" date="2025-08" db="UniProtKB">
        <authorList>
            <consortium name="RefSeq"/>
        </authorList>
    </citation>
    <scope>IDENTIFICATION</scope>
    <source>
        <tissue evidence="7">Whole organism</tissue>
    </source>
</reference>
<comment type="subcellular location">
    <subcellularLocation>
        <location evidence="1">Membrane</location>
        <topology evidence="1">Multi-pass membrane protein</topology>
    </subcellularLocation>
</comment>
<keyword evidence="2 5" id="KW-0812">Transmembrane</keyword>
<protein>
    <submittedName>
        <fullName evidence="7">UDP-galactose/UDP-glucose transporter 7-like</fullName>
    </submittedName>
</protein>
<gene>
    <name evidence="7" type="primary">LOC108667238</name>
</gene>
<dbReference type="Proteomes" id="UP000694843">
    <property type="component" value="Unplaced"/>
</dbReference>
<dbReference type="GO" id="GO:0016020">
    <property type="term" value="C:membrane"/>
    <property type="evidence" value="ECO:0007669"/>
    <property type="project" value="UniProtKB-SubCell"/>
</dbReference>
<keyword evidence="4 5" id="KW-0472">Membrane</keyword>
<sequence>SGFLLALVLIVVVGSLFNYALFLCTAVTSALTTSLVGVAKNVVQTLGGFFAFGGVRYHPLNVTGIVMNTAGGFLYAYVKYREKLKSTQVLPKYEVLKDQNLNHVLSPHSHGARTAPHELMDVRIS</sequence>
<organism evidence="6 7">
    <name type="scientific">Hyalella azteca</name>
    <name type="common">Amphipod</name>
    <dbReference type="NCBI Taxonomy" id="294128"/>
    <lineage>
        <taxon>Eukaryota</taxon>
        <taxon>Metazoa</taxon>
        <taxon>Ecdysozoa</taxon>
        <taxon>Arthropoda</taxon>
        <taxon>Crustacea</taxon>
        <taxon>Multicrustacea</taxon>
        <taxon>Malacostraca</taxon>
        <taxon>Eumalacostraca</taxon>
        <taxon>Peracarida</taxon>
        <taxon>Amphipoda</taxon>
        <taxon>Senticaudata</taxon>
        <taxon>Talitrida</taxon>
        <taxon>Talitroidea</taxon>
        <taxon>Hyalellidae</taxon>
        <taxon>Hyalella</taxon>
    </lineage>
</organism>
<keyword evidence="6" id="KW-1185">Reference proteome</keyword>
<dbReference type="RefSeq" id="XP_047740874.1">
    <property type="nucleotide sequence ID" value="XM_047884918.1"/>
</dbReference>
<feature type="non-terminal residue" evidence="7">
    <location>
        <position position="1"/>
    </location>
</feature>
<keyword evidence="3 5" id="KW-1133">Transmembrane helix</keyword>
<dbReference type="AlphaFoldDB" id="A0A979FXK3"/>
<accession>A0A979FXK3</accession>
<dbReference type="GeneID" id="108667238"/>
<evidence type="ECO:0000256" key="5">
    <source>
        <dbReference type="SAM" id="Phobius"/>
    </source>
</evidence>